<evidence type="ECO:0000313" key="2">
    <source>
        <dbReference type="Proteomes" id="UP000298050"/>
    </source>
</evidence>
<organism evidence="1 2">
    <name type="scientific">Mangrovimicrobium sediminis</name>
    <dbReference type="NCBI Taxonomy" id="2562682"/>
    <lineage>
        <taxon>Bacteria</taxon>
        <taxon>Pseudomonadati</taxon>
        <taxon>Pseudomonadota</taxon>
        <taxon>Gammaproteobacteria</taxon>
        <taxon>Cellvibrionales</taxon>
        <taxon>Halieaceae</taxon>
        <taxon>Mangrovimicrobium</taxon>
    </lineage>
</organism>
<reference evidence="1 2" key="1">
    <citation type="submission" date="2019-04" db="EMBL/GenBank/DDBJ databases">
        <title>Taxonomy of novel Haliea sp. from mangrove soil of West Coast of India.</title>
        <authorList>
            <person name="Verma A."/>
            <person name="Kumar P."/>
            <person name="Krishnamurthi S."/>
        </authorList>
    </citation>
    <scope>NUCLEOTIDE SEQUENCE [LARGE SCALE GENOMIC DNA]</scope>
    <source>
        <strain evidence="1 2">SAOS-164</strain>
    </source>
</reference>
<dbReference type="AlphaFoldDB" id="A0A4Z0M883"/>
<dbReference type="Gene3D" id="3.40.50.1110">
    <property type="entry name" value="SGNH hydrolase"/>
    <property type="match status" value="1"/>
</dbReference>
<name>A0A4Z0M883_9GAMM</name>
<dbReference type="InterPro" id="IPR036514">
    <property type="entry name" value="SGNH_hydro_sf"/>
</dbReference>
<dbReference type="EMBL" id="SRLE01000002">
    <property type="protein sequence ID" value="TGD75674.1"/>
    <property type="molecule type" value="Genomic_DNA"/>
</dbReference>
<dbReference type="RefSeq" id="WP_135440926.1">
    <property type="nucleotide sequence ID" value="NZ_SRLE01000002.1"/>
</dbReference>
<dbReference type="OrthoDB" id="9790057at2"/>
<sequence length="245" mass="27236">MIPWRVLRAICLVLLLAPVVHLTYLVARDTTATLDASPEAWAPHMAAYVREDQSTTLPERPIEVVGGHRVTLWRGLEPLLAPRPVLMRGLGNATIDDIAHHYERLVAYYRPDTLVVMPGDSDFHLRDNKDAAQLAGAVRDLVALDAGFARTRRIYVISPLKTPLHPGDRERVEASTRLLQEWARGDARVEILDANALLCDAEGNPDPAYFRFDGLNLNEHGYLRLSLLLKSALEAEEPIAGNAET</sequence>
<dbReference type="Proteomes" id="UP000298050">
    <property type="component" value="Unassembled WGS sequence"/>
</dbReference>
<evidence type="ECO:0000313" key="1">
    <source>
        <dbReference type="EMBL" id="TGD75674.1"/>
    </source>
</evidence>
<gene>
    <name evidence="1" type="ORF">E4634_01950</name>
</gene>
<dbReference type="GO" id="GO:0016788">
    <property type="term" value="F:hydrolase activity, acting on ester bonds"/>
    <property type="evidence" value="ECO:0007669"/>
    <property type="project" value="UniProtKB-ARBA"/>
</dbReference>
<dbReference type="SUPFAM" id="SSF52266">
    <property type="entry name" value="SGNH hydrolase"/>
    <property type="match status" value="1"/>
</dbReference>
<keyword evidence="2" id="KW-1185">Reference proteome</keyword>
<comment type="caution">
    <text evidence="1">The sequence shown here is derived from an EMBL/GenBank/DDBJ whole genome shotgun (WGS) entry which is preliminary data.</text>
</comment>
<proteinExistence type="predicted"/>
<evidence type="ECO:0008006" key="3">
    <source>
        <dbReference type="Google" id="ProtNLM"/>
    </source>
</evidence>
<accession>A0A4Z0M883</accession>
<protein>
    <recommendedName>
        <fullName evidence="3">SGNH hydrolase-type esterase domain-containing protein</fullName>
    </recommendedName>
</protein>